<comment type="caution">
    <text evidence="1">The sequence shown here is derived from an EMBL/GenBank/DDBJ whole genome shotgun (WGS) entry which is preliminary data.</text>
</comment>
<reference evidence="1 2" key="1">
    <citation type="journal article" date="2014" name="Am. J. Bot.">
        <title>Genome assembly and annotation for red clover (Trifolium pratense; Fabaceae).</title>
        <authorList>
            <person name="Istvanek J."/>
            <person name="Jaros M."/>
            <person name="Krenek A."/>
            <person name="Repkova J."/>
        </authorList>
    </citation>
    <scope>NUCLEOTIDE SEQUENCE [LARGE SCALE GENOMIC DNA]</scope>
    <source>
        <strain evidence="2">cv. Tatra</strain>
        <tissue evidence="1">Young leaves</tissue>
    </source>
</reference>
<reference evidence="1 2" key="2">
    <citation type="journal article" date="2017" name="Front. Plant Sci.">
        <title>Gene Classification and Mining of Molecular Markers Useful in Red Clover (Trifolium pratense) Breeding.</title>
        <authorList>
            <person name="Istvanek J."/>
            <person name="Dluhosova J."/>
            <person name="Dluhos P."/>
            <person name="Patkova L."/>
            <person name="Nedelnik J."/>
            <person name="Repkova J."/>
        </authorList>
    </citation>
    <scope>NUCLEOTIDE SEQUENCE [LARGE SCALE GENOMIC DNA]</scope>
    <source>
        <strain evidence="2">cv. Tatra</strain>
        <tissue evidence="1">Young leaves</tissue>
    </source>
</reference>
<dbReference type="EMBL" id="ASHM01034992">
    <property type="protein sequence ID" value="PNX78916.1"/>
    <property type="molecule type" value="Genomic_DNA"/>
</dbReference>
<evidence type="ECO:0000313" key="1">
    <source>
        <dbReference type="EMBL" id="PNX78916.1"/>
    </source>
</evidence>
<gene>
    <name evidence="1" type="ORF">L195_g034898</name>
</gene>
<proteinExistence type="predicted"/>
<organism evidence="1 2">
    <name type="scientific">Trifolium pratense</name>
    <name type="common">Red clover</name>
    <dbReference type="NCBI Taxonomy" id="57577"/>
    <lineage>
        <taxon>Eukaryota</taxon>
        <taxon>Viridiplantae</taxon>
        <taxon>Streptophyta</taxon>
        <taxon>Embryophyta</taxon>
        <taxon>Tracheophyta</taxon>
        <taxon>Spermatophyta</taxon>
        <taxon>Magnoliopsida</taxon>
        <taxon>eudicotyledons</taxon>
        <taxon>Gunneridae</taxon>
        <taxon>Pentapetalae</taxon>
        <taxon>rosids</taxon>
        <taxon>fabids</taxon>
        <taxon>Fabales</taxon>
        <taxon>Fabaceae</taxon>
        <taxon>Papilionoideae</taxon>
        <taxon>50 kb inversion clade</taxon>
        <taxon>NPAAA clade</taxon>
        <taxon>Hologalegina</taxon>
        <taxon>IRL clade</taxon>
        <taxon>Trifolieae</taxon>
        <taxon>Trifolium</taxon>
    </lineage>
</organism>
<feature type="non-terminal residue" evidence="1">
    <location>
        <position position="1"/>
    </location>
</feature>
<accession>A0A2K3LK65</accession>
<dbReference type="Proteomes" id="UP000236291">
    <property type="component" value="Unassembled WGS sequence"/>
</dbReference>
<dbReference type="AlphaFoldDB" id="A0A2K3LK65"/>
<evidence type="ECO:0000313" key="2">
    <source>
        <dbReference type="Proteomes" id="UP000236291"/>
    </source>
</evidence>
<protein>
    <submittedName>
        <fullName evidence="1">Uncharacterized protein</fullName>
    </submittedName>
</protein>
<sequence>ESKPSYRDELIDSLDPRSGLTGLEPAASALTGRCSDRCDAFLALAENLRFMFSIL</sequence>
<name>A0A2K3LK65_TRIPR</name>